<organism evidence="1 2">
    <name type="scientific">Canavalia gladiata</name>
    <name type="common">Sword bean</name>
    <name type="synonym">Dolichos gladiatus</name>
    <dbReference type="NCBI Taxonomy" id="3824"/>
    <lineage>
        <taxon>Eukaryota</taxon>
        <taxon>Viridiplantae</taxon>
        <taxon>Streptophyta</taxon>
        <taxon>Embryophyta</taxon>
        <taxon>Tracheophyta</taxon>
        <taxon>Spermatophyta</taxon>
        <taxon>Magnoliopsida</taxon>
        <taxon>eudicotyledons</taxon>
        <taxon>Gunneridae</taxon>
        <taxon>Pentapetalae</taxon>
        <taxon>rosids</taxon>
        <taxon>fabids</taxon>
        <taxon>Fabales</taxon>
        <taxon>Fabaceae</taxon>
        <taxon>Papilionoideae</taxon>
        <taxon>50 kb inversion clade</taxon>
        <taxon>NPAAA clade</taxon>
        <taxon>indigoferoid/millettioid clade</taxon>
        <taxon>Phaseoleae</taxon>
        <taxon>Canavalia</taxon>
    </lineage>
</organism>
<accession>A0AAN9R842</accession>
<gene>
    <name evidence="1" type="ORF">VNO77_03390</name>
</gene>
<sequence>MTVETSSTQYGRKFKDENFAARRNQRLHITARKGTKLRKRDSELSDSETYLIFTLTPCSSQVAIIGKRESEFSNGGCHSCKLNLH</sequence>
<dbReference type="AlphaFoldDB" id="A0AAN9R842"/>
<dbReference type="EMBL" id="JAYMYQ010000001">
    <property type="protein sequence ID" value="KAK7361339.1"/>
    <property type="molecule type" value="Genomic_DNA"/>
</dbReference>
<proteinExistence type="predicted"/>
<dbReference type="Proteomes" id="UP001367508">
    <property type="component" value="Unassembled WGS sequence"/>
</dbReference>
<protein>
    <submittedName>
        <fullName evidence="1">Uncharacterized protein</fullName>
    </submittedName>
</protein>
<name>A0AAN9R842_CANGL</name>
<evidence type="ECO:0000313" key="2">
    <source>
        <dbReference type="Proteomes" id="UP001367508"/>
    </source>
</evidence>
<comment type="caution">
    <text evidence="1">The sequence shown here is derived from an EMBL/GenBank/DDBJ whole genome shotgun (WGS) entry which is preliminary data.</text>
</comment>
<reference evidence="1 2" key="1">
    <citation type="submission" date="2024-01" db="EMBL/GenBank/DDBJ databases">
        <title>The genomes of 5 underutilized Papilionoideae crops provide insights into root nodulation and disease resistanc.</title>
        <authorList>
            <person name="Jiang F."/>
        </authorList>
    </citation>
    <scope>NUCLEOTIDE SEQUENCE [LARGE SCALE GENOMIC DNA]</scope>
    <source>
        <strain evidence="1">LVBAO_FW01</strain>
        <tissue evidence="1">Leaves</tissue>
    </source>
</reference>
<evidence type="ECO:0000313" key="1">
    <source>
        <dbReference type="EMBL" id="KAK7361339.1"/>
    </source>
</evidence>
<keyword evidence="2" id="KW-1185">Reference proteome</keyword>